<evidence type="ECO:0000313" key="3">
    <source>
        <dbReference type="Proteomes" id="UP000509579"/>
    </source>
</evidence>
<dbReference type="Proteomes" id="UP000509579">
    <property type="component" value="Chromosome"/>
</dbReference>
<dbReference type="AlphaFoldDB" id="A0A6N1WZD0"/>
<proteinExistence type="predicted"/>
<keyword evidence="3" id="KW-1185">Reference proteome</keyword>
<accession>A0A6N1WZD0</accession>
<dbReference type="KEGG" id="aant:HUK68_05290"/>
<protein>
    <submittedName>
        <fullName evidence="2">Uncharacterized protein</fullName>
    </submittedName>
</protein>
<gene>
    <name evidence="2" type="ORF">HUK68_05290</name>
</gene>
<sequence length="88" mass="9926">MPAVRTNARHTGQTRRPPEDAKASSLRAQVLMAASRRCADMQDSQPARDEMEREVMATPPELLADLLIALSTVRVLRTEFFPTTTCWR</sequence>
<evidence type="ECO:0000256" key="1">
    <source>
        <dbReference type="SAM" id="MobiDB-lite"/>
    </source>
</evidence>
<dbReference type="EMBL" id="CP054840">
    <property type="protein sequence ID" value="QKV52367.1"/>
    <property type="molecule type" value="Genomic_DNA"/>
</dbReference>
<name>A0A6N1WZD0_9BURK</name>
<reference evidence="2 3" key="1">
    <citation type="submission" date="2020-06" db="EMBL/GenBank/DDBJ databases">
        <title>Acidovorax antarctica sp. nov., isolated from Corinth ice sheet soil, Antarctic Fields Peninsula.</title>
        <authorList>
            <person name="Xu Q."/>
            <person name="Peng F."/>
        </authorList>
    </citation>
    <scope>NUCLEOTIDE SEQUENCE [LARGE SCALE GENOMIC DNA]</scope>
    <source>
        <strain evidence="2 3">16-35-5</strain>
    </source>
</reference>
<feature type="region of interest" description="Disordered" evidence="1">
    <location>
        <begin position="1"/>
        <end position="26"/>
    </location>
</feature>
<evidence type="ECO:0000313" key="2">
    <source>
        <dbReference type="EMBL" id="QKV52367.1"/>
    </source>
</evidence>
<dbReference type="RefSeq" id="WP_175503248.1">
    <property type="nucleotide sequence ID" value="NZ_CP054840.1"/>
</dbReference>
<organism evidence="2 3">
    <name type="scientific">Comamonas antarctica</name>
    <dbReference type="NCBI Taxonomy" id="2743470"/>
    <lineage>
        <taxon>Bacteria</taxon>
        <taxon>Pseudomonadati</taxon>
        <taxon>Pseudomonadota</taxon>
        <taxon>Betaproteobacteria</taxon>
        <taxon>Burkholderiales</taxon>
        <taxon>Comamonadaceae</taxon>
        <taxon>Comamonas</taxon>
    </lineage>
</organism>